<dbReference type="OrthoDB" id="35309at10239"/>
<gene>
    <name evidence="1" type="ORF">PTIM40_76</name>
</gene>
<sequence length="135" mass="15802">MDIYQTRVLQAIKQRESTSLKNNVMVHNSYQTGNQFTSNIFVDDQHIATVYYTHDIDDLNFNSNGGTLTYNNFDHSNGDFIDAIRNDSWDIDEIVFNERAIARCLGTNAARYRNFITKQFGEQTKIVREFYEVRK</sequence>
<dbReference type="EMBL" id="KP211958">
    <property type="protein sequence ID" value="AJK27503.1"/>
    <property type="molecule type" value="Genomic_DNA"/>
</dbReference>
<proteinExistence type="predicted"/>
<reference evidence="1 2" key="1">
    <citation type="submission" date="2014-11" db="EMBL/GenBank/DDBJ databases">
        <authorList>
            <person name="Fedida A."/>
            <person name="Lindell D."/>
        </authorList>
    </citation>
    <scope>NUCLEOTIDE SEQUENCE [LARGE SCALE GENOMIC DNA]</scope>
</reference>
<dbReference type="RefSeq" id="YP_009188151.1">
    <property type="nucleotide sequence ID" value="NC_028663.1"/>
</dbReference>
<name>A0A0C5AIQ2_9CAUD</name>
<dbReference type="GeneID" id="26516621"/>
<accession>A0A0C5AIQ2</accession>
<dbReference type="Proteomes" id="UP000032135">
    <property type="component" value="Segment"/>
</dbReference>
<evidence type="ECO:0000313" key="1">
    <source>
        <dbReference type="EMBL" id="AJK27503.1"/>
    </source>
</evidence>
<protein>
    <submittedName>
        <fullName evidence="1">Uncharacterized protein</fullName>
    </submittedName>
</protein>
<dbReference type="KEGG" id="vg:26516621"/>
<keyword evidence="2" id="KW-1185">Reference proteome</keyword>
<evidence type="ECO:0000313" key="2">
    <source>
        <dbReference type="Proteomes" id="UP000032135"/>
    </source>
</evidence>
<organism evidence="1 2">
    <name type="scientific">Cyanophage P-TIM40</name>
    <dbReference type="NCBI Taxonomy" id="1589733"/>
    <lineage>
        <taxon>Viruses</taxon>
        <taxon>Duplodnaviria</taxon>
        <taxon>Heunggongvirae</taxon>
        <taxon>Uroviricota</taxon>
        <taxon>Caudoviricetes</taxon>
        <taxon>Pantevenvirales</taxon>
        <taxon>Kyanoviridae</taxon>
        <taxon>Libanvirus</taxon>
        <taxon>Libanvirus ptim40</taxon>
    </lineage>
</organism>